<sequence length="201" mass="22693">MNPAQLPLHQQLVHLRSVLARNKTLVTVLERAATQNLPNWYLAAGAVSQTIWNVVSSLPPETGIDDYDLVYYDSSDLSYEAEDKVIQAGGALFGDLPVRVEIRNQARVHLWYEKKHGVYCASHQTVESGIDSWISTSAMIGIRLEDDGEWSVYAPRGLSDFFNMKVSPNTTLGTEEVYNKKVKRWMGIWSGLKAEPWPKNR</sequence>
<name>A0A3D8QMF9_9HELO</name>
<comment type="caution">
    <text evidence="1">The sequence shown here is derived from an EMBL/GenBank/DDBJ whole genome shotgun (WGS) entry which is preliminary data.</text>
</comment>
<dbReference type="InterPro" id="IPR009267">
    <property type="entry name" value="NTP_transf_6"/>
</dbReference>
<accession>A0A3D8QMF9</accession>
<keyword evidence="2" id="KW-1185">Reference proteome</keyword>
<evidence type="ECO:0000313" key="1">
    <source>
        <dbReference type="EMBL" id="RDW62830.1"/>
    </source>
</evidence>
<dbReference type="PANTHER" id="PTHR39166:SF1">
    <property type="entry name" value="BLL1166 PROTEIN"/>
    <property type="match status" value="1"/>
</dbReference>
<dbReference type="Proteomes" id="UP000256328">
    <property type="component" value="Unassembled WGS sequence"/>
</dbReference>
<organism evidence="1 2">
    <name type="scientific">Coleophoma crateriformis</name>
    <dbReference type="NCBI Taxonomy" id="565419"/>
    <lineage>
        <taxon>Eukaryota</taxon>
        <taxon>Fungi</taxon>
        <taxon>Dikarya</taxon>
        <taxon>Ascomycota</taxon>
        <taxon>Pezizomycotina</taxon>
        <taxon>Leotiomycetes</taxon>
        <taxon>Helotiales</taxon>
        <taxon>Dermateaceae</taxon>
        <taxon>Coleophoma</taxon>
    </lineage>
</organism>
<proteinExistence type="predicted"/>
<dbReference type="OrthoDB" id="3923682at2759"/>
<dbReference type="EMBL" id="PDLN01000017">
    <property type="protein sequence ID" value="RDW62830.1"/>
    <property type="molecule type" value="Genomic_DNA"/>
</dbReference>
<dbReference type="AlphaFoldDB" id="A0A3D8QMF9"/>
<gene>
    <name evidence="1" type="ORF">BP5796_11132</name>
</gene>
<dbReference type="PANTHER" id="PTHR39166">
    <property type="entry name" value="BLL1166 PROTEIN"/>
    <property type="match status" value="1"/>
</dbReference>
<reference evidence="1 2" key="1">
    <citation type="journal article" date="2018" name="IMA Fungus">
        <title>IMA Genome-F 9: Draft genome sequence of Annulohypoxylon stygium, Aspergillus mulundensis, Berkeleyomyces basicola (syn. Thielaviopsis basicola), Ceratocystis smalleyi, two Cercospora beticola strains, Coleophoma cylindrospora, Fusarium fracticaudum, Phialophora cf. hyalina, and Morchella septimelata.</title>
        <authorList>
            <person name="Wingfield B.D."/>
            <person name="Bills G.F."/>
            <person name="Dong Y."/>
            <person name="Huang W."/>
            <person name="Nel W.J."/>
            <person name="Swalarsk-Parry B.S."/>
            <person name="Vaghefi N."/>
            <person name="Wilken P.M."/>
            <person name="An Z."/>
            <person name="de Beer Z.W."/>
            <person name="De Vos L."/>
            <person name="Chen L."/>
            <person name="Duong T.A."/>
            <person name="Gao Y."/>
            <person name="Hammerbacher A."/>
            <person name="Kikkert J.R."/>
            <person name="Li Y."/>
            <person name="Li H."/>
            <person name="Li K."/>
            <person name="Li Q."/>
            <person name="Liu X."/>
            <person name="Ma X."/>
            <person name="Naidoo K."/>
            <person name="Pethybridge S.J."/>
            <person name="Sun J."/>
            <person name="Steenkamp E.T."/>
            <person name="van der Nest M.A."/>
            <person name="van Wyk S."/>
            <person name="Wingfield M.J."/>
            <person name="Xiong C."/>
            <person name="Yue Q."/>
            <person name="Zhang X."/>
        </authorList>
    </citation>
    <scope>NUCLEOTIDE SEQUENCE [LARGE SCALE GENOMIC DNA]</scope>
    <source>
        <strain evidence="1 2">BP5796</strain>
    </source>
</reference>
<protein>
    <submittedName>
        <fullName evidence="1">Uncharacterized protein</fullName>
    </submittedName>
</protein>
<dbReference type="Pfam" id="PF06042">
    <property type="entry name" value="NTP_transf_6"/>
    <property type="match status" value="1"/>
</dbReference>
<evidence type="ECO:0000313" key="2">
    <source>
        <dbReference type="Proteomes" id="UP000256328"/>
    </source>
</evidence>